<dbReference type="EnsemblPlants" id="Pp3c19_16070V3.2">
    <property type="protein sequence ID" value="Pp3c19_16070V3.2"/>
    <property type="gene ID" value="Pp3c19_16070"/>
</dbReference>
<organism evidence="1">
    <name type="scientific">Physcomitrium patens</name>
    <name type="common">Spreading-leaved earth moss</name>
    <name type="synonym">Physcomitrella patens</name>
    <dbReference type="NCBI Taxonomy" id="3218"/>
    <lineage>
        <taxon>Eukaryota</taxon>
        <taxon>Viridiplantae</taxon>
        <taxon>Streptophyta</taxon>
        <taxon>Embryophyta</taxon>
        <taxon>Bryophyta</taxon>
        <taxon>Bryophytina</taxon>
        <taxon>Bryopsida</taxon>
        <taxon>Funariidae</taxon>
        <taxon>Funariales</taxon>
        <taxon>Funariaceae</taxon>
        <taxon>Physcomitrium</taxon>
    </lineage>
</organism>
<dbReference type="InParanoid" id="A0A2K1IYM4"/>
<dbReference type="Gramene" id="Pp3c19_16070V3.2">
    <property type="protein sequence ID" value="Pp3c19_16070V3.2"/>
    <property type="gene ID" value="Pp3c19_16070"/>
</dbReference>
<name>A0A2K1IYM4_PHYPA</name>
<sequence>MNSKSFVFSHILVDDAFVLRPFSQENLRITFYVHRVCSLTFMCVSAFLKSVSGFLVGVDSSALKSMFQCENIISHATRQFLLILQMSTYCTHLLKIVIEARRDRARTSMTEELASDNQYYRILISKWGM</sequence>
<dbReference type="PaxDb" id="3218-PP1S20_83V6.1"/>
<gene>
    <name evidence="1" type="ORF">PHYPA_024195</name>
</gene>
<accession>A0A2K1IYM4</accession>
<reference evidence="1 3" key="1">
    <citation type="journal article" date="2008" name="Science">
        <title>The Physcomitrella genome reveals evolutionary insights into the conquest of land by plants.</title>
        <authorList>
            <person name="Rensing S."/>
            <person name="Lang D."/>
            <person name="Zimmer A."/>
            <person name="Terry A."/>
            <person name="Salamov A."/>
            <person name="Shapiro H."/>
            <person name="Nishiyama T."/>
            <person name="Perroud P.-F."/>
            <person name="Lindquist E."/>
            <person name="Kamisugi Y."/>
            <person name="Tanahashi T."/>
            <person name="Sakakibara K."/>
            <person name="Fujita T."/>
            <person name="Oishi K."/>
            <person name="Shin-I T."/>
            <person name="Kuroki Y."/>
            <person name="Toyoda A."/>
            <person name="Suzuki Y."/>
            <person name="Hashimoto A."/>
            <person name="Yamaguchi K."/>
            <person name="Sugano A."/>
            <person name="Kohara Y."/>
            <person name="Fujiyama A."/>
            <person name="Anterola A."/>
            <person name="Aoki S."/>
            <person name="Ashton N."/>
            <person name="Barbazuk W.B."/>
            <person name="Barker E."/>
            <person name="Bennetzen J."/>
            <person name="Bezanilla M."/>
            <person name="Blankenship R."/>
            <person name="Cho S.H."/>
            <person name="Dutcher S."/>
            <person name="Estelle M."/>
            <person name="Fawcett J.A."/>
            <person name="Gundlach H."/>
            <person name="Hanada K."/>
            <person name="Heyl A."/>
            <person name="Hicks K.A."/>
            <person name="Hugh J."/>
            <person name="Lohr M."/>
            <person name="Mayer K."/>
            <person name="Melkozernov A."/>
            <person name="Murata T."/>
            <person name="Nelson D."/>
            <person name="Pils B."/>
            <person name="Prigge M."/>
            <person name="Reiss B."/>
            <person name="Renner T."/>
            <person name="Rombauts S."/>
            <person name="Rushton P."/>
            <person name="Sanderfoot A."/>
            <person name="Schween G."/>
            <person name="Shiu S.-H."/>
            <person name="Stueber K."/>
            <person name="Theodoulou F.L."/>
            <person name="Tu H."/>
            <person name="Van de Peer Y."/>
            <person name="Verrier P.J."/>
            <person name="Waters E."/>
            <person name="Wood A."/>
            <person name="Yang L."/>
            <person name="Cove D."/>
            <person name="Cuming A."/>
            <person name="Hasebe M."/>
            <person name="Lucas S."/>
            <person name="Mishler D.B."/>
            <person name="Reski R."/>
            <person name="Grigoriev I."/>
            <person name="Quatrano R.S."/>
            <person name="Boore J.L."/>
        </authorList>
    </citation>
    <scope>NUCLEOTIDE SEQUENCE [LARGE SCALE GENOMIC DNA]</scope>
    <source>
        <strain evidence="2 3">cv. Gransden 2004</strain>
    </source>
</reference>
<evidence type="ECO:0000313" key="1">
    <source>
        <dbReference type="EMBL" id="PNR34378.1"/>
    </source>
</evidence>
<evidence type="ECO:0000313" key="2">
    <source>
        <dbReference type="EnsemblPlants" id="Pp3c19_16070V3.1"/>
    </source>
</evidence>
<reference evidence="1 3" key="2">
    <citation type="journal article" date="2018" name="Plant J.">
        <title>The Physcomitrella patens chromosome-scale assembly reveals moss genome structure and evolution.</title>
        <authorList>
            <person name="Lang D."/>
            <person name="Ullrich K.K."/>
            <person name="Murat F."/>
            <person name="Fuchs J."/>
            <person name="Jenkins J."/>
            <person name="Haas F.B."/>
            <person name="Piednoel M."/>
            <person name="Gundlach H."/>
            <person name="Van Bel M."/>
            <person name="Meyberg R."/>
            <person name="Vives C."/>
            <person name="Morata J."/>
            <person name="Symeonidi A."/>
            <person name="Hiss M."/>
            <person name="Muchero W."/>
            <person name="Kamisugi Y."/>
            <person name="Saleh O."/>
            <person name="Blanc G."/>
            <person name="Decker E.L."/>
            <person name="van Gessel N."/>
            <person name="Grimwood J."/>
            <person name="Hayes R.D."/>
            <person name="Graham S.W."/>
            <person name="Gunter L.E."/>
            <person name="McDaniel S.F."/>
            <person name="Hoernstein S.N.W."/>
            <person name="Larsson A."/>
            <person name="Li F.W."/>
            <person name="Perroud P.F."/>
            <person name="Phillips J."/>
            <person name="Ranjan P."/>
            <person name="Rokshar D.S."/>
            <person name="Rothfels C.J."/>
            <person name="Schneider L."/>
            <person name="Shu S."/>
            <person name="Stevenson D.W."/>
            <person name="Thummler F."/>
            <person name="Tillich M."/>
            <person name="Villarreal Aguilar J.C."/>
            <person name="Widiez T."/>
            <person name="Wong G.K."/>
            <person name="Wymore A."/>
            <person name="Zhang Y."/>
            <person name="Zimmer A.D."/>
            <person name="Quatrano R.S."/>
            <person name="Mayer K.F.X."/>
            <person name="Goodstein D."/>
            <person name="Casacuberta J.M."/>
            <person name="Vandepoele K."/>
            <person name="Reski R."/>
            <person name="Cuming A.C."/>
            <person name="Tuskan G.A."/>
            <person name="Maumus F."/>
            <person name="Salse J."/>
            <person name="Schmutz J."/>
            <person name="Rensing S.A."/>
        </authorList>
    </citation>
    <scope>NUCLEOTIDE SEQUENCE [LARGE SCALE GENOMIC DNA]</scope>
    <source>
        <strain evidence="2 3">cv. Gransden 2004</strain>
    </source>
</reference>
<proteinExistence type="predicted"/>
<dbReference type="AlphaFoldDB" id="A0A2K1IYM4"/>
<dbReference type="Gramene" id="Pp3c19_16070V3.1">
    <property type="protein sequence ID" value="Pp3c19_16070V3.1"/>
    <property type="gene ID" value="Pp3c19_16070"/>
</dbReference>
<protein>
    <submittedName>
        <fullName evidence="1 2">Uncharacterized protein</fullName>
    </submittedName>
</protein>
<keyword evidence="3" id="KW-1185">Reference proteome</keyword>
<evidence type="ECO:0000313" key="3">
    <source>
        <dbReference type="Proteomes" id="UP000006727"/>
    </source>
</evidence>
<dbReference type="EnsemblPlants" id="Pp3c19_16070V3.1">
    <property type="protein sequence ID" value="Pp3c19_16070V3.1"/>
    <property type="gene ID" value="Pp3c19_16070"/>
</dbReference>
<dbReference type="Proteomes" id="UP000006727">
    <property type="component" value="Chromosome 19"/>
</dbReference>
<reference evidence="2" key="3">
    <citation type="submission" date="2020-12" db="UniProtKB">
        <authorList>
            <consortium name="EnsemblPlants"/>
        </authorList>
    </citation>
    <scope>IDENTIFICATION</scope>
</reference>
<dbReference type="EMBL" id="ABEU02000019">
    <property type="protein sequence ID" value="PNR34378.1"/>
    <property type="molecule type" value="Genomic_DNA"/>
</dbReference>